<keyword evidence="4 7" id="KW-0812">Transmembrane</keyword>
<keyword evidence="3" id="KW-1003">Cell membrane</keyword>
<evidence type="ECO:0000313" key="8">
    <source>
        <dbReference type="EMBL" id="SMG55805.1"/>
    </source>
</evidence>
<dbReference type="GO" id="GO:0015423">
    <property type="term" value="F:ABC-type maltose transporter activity"/>
    <property type="evidence" value="ECO:0007669"/>
    <property type="project" value="TreeGrafter"/>
</dbReference>
<evidence type="ECO:0000256" key="4">
    <source>
        <dbReference type="ARBA" id="ARBA00022692"/>
    </source>
</evidence>
<dbReference type="Proteomes" id="UP000193834">
    <property type="component" value="Unassembled WGS sequence"/>
</dbReference>
<dbReference type="GO" id="GO:0042956">
    <property type="term" value="P:maltodextrin transmembrane transport"/>
    <property type="evidence" value="ECO:0007669"/>
    <property type="project" value="TreeGrafter"/>
</dbReference>
<evidence type="ECO:0000256" key="1">
    <source>
        <dbReference type="ARBA" id="ARBA00004651"/>
    </source>
</evidence>
<feature type="transmembrane region" description="Helical" evidence="7">
    <location>
        <begin position="81"/>
        <end position="100"/>
    </location>
</feature>
<feature type="transmembrane region" description="Helical" evidence="7">
    <location>
        <begin position="12"/>
        <end position="36"/>
    </location>
</feature>
<dbReference type="Gene3D" id="1.10.3720.10">
    <property type="entry name" value="MetI-like"/>
    <property type="match status" value="1"/>
</dbReference>
<dbReference type="RefSeq" id="WP_085497244.1">
    <property type="nucleotide sequence ID" value="NZ_FXAZ01000006.1"/>
</dbReference>
<dbReference type="InterPro" id="IPR050901">
    <property type="entry name" value="BP-dep_ABC_trans_perm"/>
</dbReference>
<dbReference type="SUPFAM" id="SSF161098">
    <property type="entry name" value="MetI-like"/>
    <property type="match status" value="1"/>
</dbReference>
<dbReference type="GO" id="GO:0005886">
    <property type="term" value="C:plasma membrane"/>
    <property type="evidence" value="ECO:0007669"/>
    <property type="project" value="UniProtKB-SubCell"/>
</dbReference>
<protein>
    <submittedName>
        <fullName evidence="8">Carbohydrate ABC transporter membrane protein 2, CUT1 family</fullName>
    </submittedName>
</protein>
<feature type="transmembrane region" description="Helical" evidence="7">
    <location>
        <begin position="198"/>
        <end position="221"/>
    </location>
</feature>
<name>A0A1X7LPQ1_9BACL</name>
<evidence type="ECO:0000256" key="2">
    <source>
        <dbReference type="ARBA" id="ARBA00022448"/>
    </source>
</evidence>
<dbReference type="PANTHER" id="PTHR32243:SF34">
    <property type="entry name" value="GALACTOOLIGOSACCHARIDES TRANSPORT SYSTEM PERMEASE PROTEIN GANQ"/>
    <property type="match status" value="1"/>
</dbReference>
<feature type="transmembrane region" description="Helical" evidence="7">
    <location>
        <begin position="145"/>
        <end position="165"/>
    </location>
</feature>
<evidence type="ECO:0000256" key="5">
    <source>
        <dbReference type="ARBA" id="ARBA00022989"/>
    </source>
</evidence>
<evidence type="ECO:0000256" key="7">
    <source>
        <dbReference type="RuleBase" id="RU363032"/>
    </source>
</evidence>
<evidence type="ECO:0000313" key="9">
    <source>
        <dbReference type="Proteomes" id="UP000193834"/>
    </source>
</evidence>
<gene>
    <name evidence="8" type="ORF">SAMN06295960_4009</name>
</gene>
<sequence length="280" mass="31332">MSVGAKKNSRVRLILSYGLLILIALSVFYPTFWILMSSIRPGTSIYSETLIPTNPTIEHYISLFTSEQYQYGQWYLNTLKIATFNMIFGVILVVMTAYALSRFRFYGRKNLMSGMLVLGMFPGFMSMIAIYILLMQLNLLDTHLALILVYSAGAPLGAFVVKGFFDTIPKSLEESARIDGATHWTVFIRIMLPLSKPMITYVGLMTFAGAWGDFIFARLVLRTKEKWTLAIGLWDMVNNASTNFTMFAAGAVLIAIPIALLYLFLQRFLVEGLTAGASKG</sequence>
<keyword evidence="5 7" id="KW-1133">Transmembrane helix</keyword>
<keyword evidence="6 7" id="KW-0472">Membrane</keyword>
<feature type="transmembrane region" description="Helical" evidence="7">
    <location>
        <begin position="112"/>
        <end position="133"/>
    </location>
</feature>
<keyword evidence="9" id="KW-1185">Reference proteome</keyword>
<reference evidence="8 9" key="1">
    <citation type="submission" date="2017-04" db="EMBL/GenBank/DDBJ databases">
        <authorList>
            <person name="Afonso C.L."/>
            <person name="Miller P.J."/>
            <person name="Scott M.A."/>
            <person name="Spackman E."/>
            <person name="Goraichik I."/>
            <person name="Dimitrov K.M."/>
            <person name="Suarez D.L."/>
            <person name="Swayne D.E."/>
        </authorList>
    </citation>
    <scope>NUCLEOTIDE SEQUENCE [LARGE SCALE GENOMIC DNA]</scope>
    <source>
        <strain evidence="8 9">11</strain>
    </source>
</reference>
<evidence type="ECO:0000256" key="3">
    <source>
        <dbReference type="ARBA" id="ARBA00022475"/>
    </source>
</evidence>
<proteinExistence type="inferred from homology"/>
<dbReference type="AlphaFoldDB" id="A0A1X7LPQ1"/>
<organism evidence="8 9">
    <name type="scientific">Paenibacillus aquistagni</name>
    <dbReference type="NCBI Taxonomy" id="1852522"/>
    <lineage>
        <taxon>Bacteria</taxon>
        <taxon>Bacillati</taxon>
        <taxon>Bacillota</taxon>
        <taxon>Bacilli</taxon>
        <taxon>Bacillales</taxon>
        <taxon>Paenibacillaceae</taxon>
        <taxon>Paenibacillus</taxon>
    </lineage>
</organism>
<dbReference type="PROSITE" id="PS50928">
    <property type="entry name" value="ABC_TM1"/>
    <property type="match status" value="1"/>
</dbReference>
<dbReference type="STRING" id="1852522.SAMN06295960_4009"/>
<evidence type="ECO:0000256" key="6">
    <source>
        <dbReference type="ARBA" id="ARBA00023136"/>
    </source>
</evidence>
<dbReference type="CDD" id="cd06261">
    <property type="entry name" value="TM_PBP2"/>
    <property type="match status" value="1"/>
</dbReference>
<dbReference type="InterPro" id="IPR035906">
    <property type="entry name" value="MetI-like_sf"/>
</dbReference>
<dbReference type="EMBL" id="FXAZ01000006">
    <property type="protein sequence ID" value="SMG55805.1"/>
    <property type="molecule type" value="Genomic_DNA"/>
</dbReference>
<dbReference type="PANTHER" id="PTHR32243">
    <property type="entry name" value="MALTOSE TRANSPORT SYSTEM PERMEASE-RELATED"/>
    <property type="match status" value="1"/>
</dbReference>
<dbReference type="OrthoDB" id="9794684at2"/>
<feature type="transmembrane region" description="Helical" evidence="7">
    <location>
        <begin position="241"/>
        <end position="265"/>
    </location>
</feature>
<accession>A0A1X7LPQ1</accession>
<dbReference type="Pfam" id="PF00528">
    <property type="entry name" value="BPD_transp_1"/>
    <property type="match status" value="1"/>
</dbReference>
<keyword evidence="2 7" id="KW-0813">Transport</keyword>
<comment type="subcellular location">
    <subcellularLocation>
        <location evidence="1 7">Cell membrane</location>
        <topology evidence="1 7">Multi-pass membrane protein</topology>
    </subcellularLocation>
</comment>
<dbReference type="InterPro" id="IPR000515">
    <property type="entry name" value="MetI-like"/>
</dbReference>
<comment type="similarity">
    <text evidence="7">Belongs to the binding-protein-dependent transport system permease family.</text>
</comment>